<keyword evidence="1" id="KW-0732">Signal</keyword>
<evidence type="ECO:0000313" key="3">
    <source>
        <dbReference type="Proteomes" id="UP001161423"/>
    </source>
</evidence>
<dbReference type="PANTHER" id="PTHR36057">
    <property type="match status" value="1"/>
</dbReference>
<organism evidence="2 3">
    <name type="scientific">Methylophaga thalassica</name>
    <dbReference type="NCBI Taxonomy" id="40223"/>
    <lineage>
        <taxon>Bacteria</taxon>
        <taxon>Pseudomonadati</taxon>
        <taxon>Pseudomonadota</taxon>
        <taxon>Gammaproteobacteria</taxon>
        <taxon>Thiotrichales</taxon>
        <taxon>Piscirickettsiaceae</taxon>
        <taxon>Methylophaga</taxon>
    </lineage>
</organism>
<dbReference type="Proteomes" id="UP001161423">
    <property type="component" value="Unassembled WGS sequence"/>
</dbReference>
<protein>
    <recommendedName>
        <fullName evidence="4">DUF1223 domain-containing protein</fullName>
    </recommendedName>
</protein>
<evidence type="ECO:0000313" key="2">
    <source>
        <dbReference type="EMBL" id="GLP98773.1"/>
    </source>
</evidence>
<reference evidence="2" key="2">
    <citation type="submission" date="2023-01" db="EMBL/GenBank/DDBJ databases">
        <title>Draft genome sequence of Methylophaga thalassica strain NBRC 102424.</title>
        <authorList>
            <person name="Sun Q."/>
            <person name="Mori K."/>
        </authorList>
    </citation>
    <scope>NUCLEOTIDE SEQUENCE</scope>
    <source>
        <strain evidence="2">NBRC 102424</strain>
    </source>
</reference>
<dbReference type="Gene3D" id="2.60.40.10">
    <property type="entry name" value="Immunoglobulins"/>
    <property type="match status" value="1"/>
</dbReference>
<feature type="signal peptide" evidence="1">
    <location>
        <begin position="1"/>
        <end position="22"/>
    </location>
</feature>
<dbReference type="InterPro" id="IPR010634">
    <property type="entry name" value="DUF1223"/>
</dbReference>
<dbReference type="EMBL" id="BSND01000003">
    <property type="protein sequence ID" value="GLP98773.1"/>
    <property type="molecule type" value="Genomic_DNA"/>
</dbReference>
<dbReference type="PANTHER" id="PTHR36057:SF1">
    <property type="entry name" value="LIPOPROTEIN LIPID ATTACHMENT SITE-LIKE PROTEIN, PUTATIVE (DUF1223)-RELATED"/>
    <property type="match status" value="1"/>
</dbReference>
<comment type="caution">
    <text evidence="2">The sequence shown here is derived from an EMBL/GenBank/DDBJ whole genome shotgun (WGS) entry which is preliminary data.</text>
</comment>
<dbReference type="InterPro" id="IPR036249">
    <property type="entry name" value="Thioredoxin-like_sf"/>
</dbReference>
<dbReference type="Pfam" id="PF06764">
    <property type="entry name" value="DUF1223"/>
    <property type="match status" value="1"/>
</dbReference>
<name>A0ABQ5TRZ9_9GAMM</name>
<reference evidence="2" key="1">
    <citation type="journal article" date="2014" name="Int. J. Syst. Evol. Microbiol.">
        <title>Complete genome of a new Firmicutes species belonging to the dominant human colonic microbiota ('Ruminococcus bicirculans') reveals two chromosomes and a selective capacity to utilize plant glucans.</title>
        <authorList>
            <consortium name="NISC Comparative Sequencing Program"/>
            <person name="Wegmann U."/>
            <person name="Louis P."/>
            <person name="Goesmann A."/>
            <person name="Henrissat B."/>
            <person name="Duncan S.H."/>
            <person name="Flint H.J."/>
        </authorList>
    </citation>
    <scope>NUCLEOTIDE SEQUENCE</scope>
    <source>
        <strain evidence="2">NBRC 102424</strain>
    </source>
</reference>
<gene>
    <name evidence="2" type="ORF">GCM10007891_06270</name>
</gene>
<sequence>MLKRLCLIFAFSSMLISSLACAGDWQAKTTDKHLVVIELFTAEGCGLCPAAERWVKQLPQKGLTDNDVVILNFHVDYLDQKKGWVDKFASPVFTDRQKQLTRLNLFQTVYTPEFFISGEVLHDWRAHGLDAINFVSEFKPEANINLEAKQDKNSLSVHSRVSVEGDENKQYSQLYLALTENNVISEVRGGDNAGATFNHQHLVRKWLGPFKLDANGKADMTTEVALEKSWKLADMSLVAIVQNMENGYVLQGLALPLKDR</sequence>
<accession>A0ABQ5TRZ9</accession>
<evidence type="ECO:0000256" key="1">
    <source>
        <dbReference type="SAM" id="SignalP"/>
    </source>
</evidence>
<feature type="chain" id="PRO_5046102360" description="DUF1223 domain-containing protein" evidence="1">
    <location>
        <begin position="23"/>
        <end position="260"/>
    </location>
</feature>
<dbReference type="SUPFAM" id="SSF52833">
    <property type="entry name" value="Thioredoxin-like"/>
    <property type="match status" value="1"/>
</dbReference>
<dbReference type="PROSITE" id="PS51257">
    <property type="entry name" value="PROKAR_LIPOPROTEIN"/>
    <property type="match status" value="1"/>
</dbReference>
<dbReference type="RefSeq" id="WP_007145514.1">
    <property type="nucleotide sequence ID" value="NZ_BSND01000003.1"/>
</dbReference>
<proteinExistence type="predicted"/>
<keyword evidence="3" id="KW-1185">Reference proteome</keyword>
<evidence type="ECO:0008006" key="4">
    <source>
        <dbReference type="Google" id="ProtNLM"/>
    </source>
</evidence>
<dbReference type="InterPro" id="IPR013783">
    <property type="entry name" value="Ig-like_fold"/>
</dbReference>